<feature type="transmembrane region" description="Helical" evidence="2">
    <location>
        <begin position="654"/>
        <end position="672"/>
    </location>
</feature>
<dbReference type="InterPro" id="IPR019286">
    <property type="entry name" value="DUF2339_TM"/>
</dbReference>
<feature type="region of interest" description="Disordered" evidence="1">
    <location>
        <begin position="1524"/>
        <end position="1546"/>
    </location>
</feature>
<feature type="transmembrane region" description="Helical" evidence="2">
    <location>
        <begin position="343"/>
        <end position="360"/>
    </location>
</feature>
<feature type="transmembrane region" description="Helical" evidence="2">
    <location>
        <begin position="743"/>
        <end position="764"/>
    </location>
</feature>
<dbReference type="PATRIC" id="fig|1254432.3.peg.3853"/>
<dbReference type="STRING" id="1254432.SCE1572_17060"/>
<keyword evidence="2" id="KW-0472">Membrane</keyword>
<gene>
    <name evidence="3" type="ORF">SCE1572_17060</name>
</gene>
<feature type="transmembrane region" description="Helical" evidence="2">
    <location>
        <begin position="679"/>
        <end position="700"/>
    </location>
</feature>
<accession>S4XU79</accession>
<feature type="transmembrane region" description="Helical" evidence="2">
    <location>
        <begin position="902"/>
        <end position="920"/>
    </location>
</feature>
<dbReference type="Proteomes" id="UP000014803">
    <property type="component" value="Chromosome"/>
</dbReference>
<evidence type="ECO:0000313" key="3">
    <source>
        <dbReference type="EMBL" id="AGP36064.1"/>
    </source>
</evidence>
<feature type="transmembrane region" description="Helical" evidence="2">
    <location>
        <begin position="598"/>
        <end position="617"/>
    </location>
</feature>
<feature type="transmembrane region" description="Helical" evidence="2">
    <location>
        <begin position="1002"/>
        <end position="1024"/>
    </location>
</feature>
<feature type="region of interest" description="Disordered" evidence="1">
    <location>
        <begin position="476"/>
        <end position="501"/>
    </location>
</feature>
<dbReference type="PANTHER" id="PTHR38434:SF1">
    <property type="entry name" value="BLL2549 PROTEIN"/>
    <property type="match status" value="1"/>
</dbReference>
<feature type="transmembrane region" description="Helical" evidence="2">
    <location>
        <begin position="573"/>
        <end position="592"/>
    </location>
</feature>
<feature type="transmembrane region" description="Helical" evidence="2">
    <location>
        <begin position="390"/>
        <end position="407"/>
    </location>
</feature>
<organism evidence="3 4">
    <name type="scientific">Sorangium cellulosum So0157-2</name>
    <dbReference type="NCBI Taxonomy" id="1254432"/>
    <lineage>
        <taxon>Bacteria</taxon>
        <taxon>Pseudomonadati</taxon>
        <taxon>Myxococcota</taxon>
        <taxon>Polyangia</taxon>
        <taxon>Polyangiales</taxon>
        <taxon>Polyangiaceae</taxon>
        <taxon>Sorangium</taxon>
    </lineage>
</organism>
<dbReference type="EMBL" id="CP003969">
    <property type="protein sequence ID" value="AGP36064.1"/>
    <property type="molecule type" value="Genomic_DNA"/>
</dbReference>
<feature type="transmembrane region" description="Helical" evidence="2">
    <location>
        <begin position="712"/>
        <end position="731"/>
    </location>
</feature>
<feature type="compositionally biased region" description="Low complexity" evidence="1">
    <location>
        <begin position="83"/>
        <end position="96"/>
    </location>
</feature>
<dbReference type="PANTHER" id="PTHR38434">
    <property type="entry name" value="BLL2549 PROTEIN"/>
    <property type="match status" value="1"/>
</dbReference>
<dbReference type="Pfam" id="PF10101">
    <property type="entry name" value="DUF2339"/>
    <property type="match status" value="1"/>
</dbReference>
<feature type="region of interest" description="Disordered" evidence="1">
    <location>
        <begin position="52"/>
        <end position="96"/>
    </location>
</feature>
<feature type="transmembrane region" description="Helical" evidence="2">
    <location>
        <begin position="315"/>
        <end position="336"/>
    </location>
</feature>
<feature type="transmembrane region" description="Helical" evidence="2">
    <location>
        <begin position="830"/>
        <end position="845"/>
    </location>
</feature>
<dbReference type="KEGG" id="scu:SCE1572_17060"/>
<dbReference type="RefSeq" id="WP_020735358.1">
    <property type="nucleotide sequence ID" value="NC_021658.1"/>
</dbReference>
<evidence type="ECO:0000256" key="1">
    <source>
        <dbReference type="SAM" id="MobiDB-lite"/>
    </source>
</evidence>
<evidence type="ECO:0008006" key="5">
    <source>
        <dbReference type="Google" id="ProtNLM"/>
    </source>
</evidence>
<feature type="transmembrane region" description="Helical" evidence="2">
    <location>
        <begin position="232"/>
        <end position="251"/>
    </location>
</feature>
<proteinExistence type="predicted"/>
<feature type="transmembrane region" description="Helical" evidence="2">
    <location>
        <begin position="1056"/>
        <end position="1076"/>
    </location>
</feature>
<feature type="transmembrane region" description="Helical" evidence="2">
    <location>
        <begin position="852"/>
        <end position="869"/>
    </location>
</feature>
<keyword evidence="2" id="KW-1133">Transmembrane helix</keyword>
<name>S4XU79_SORCE</name>
<reference evidence="3 4" key="1">
    <citation type="journal article" date="2013" name="Sci. Rep.">
        <title>Extraordinary expansion of a Sorangium cellulosum genome from an alkaline milieu.</title>
        <authorList>
            <person name="Han K."/>
            <person name="Li Z.F."/>
            <person name="Peng R."/>
            <person name="Zhu L.P."/>
            <person name="Zhou T."/>
            <person name="Wang L.G."/>
            <person name="Li S.G."/>
            <person name="Zhang X.B."/>
            <person name="Hu W."/>
            <person name="Wu Z.H."/>
            <person name="Qin N."/>
            <person name="Li Y.Z."/>
        </authorList>
    </citation>
    <scope>NUCLEOTIDE SEQUENCE [LARGE SCALE GENOMIC DNA]</scope>
    <source>
        <strain evidence="3 4">So0157-2</strain>
    </source>
</reference>
<dbReference type="HOGENOM" id="CLU_246587_0_0_7"/>
<sequence>MGAGIVVFFGLALAGYLLVAPLVAFVFAVRANRRNEDLLLRIHALEHRLAELSGQRGRPEPTAAVESPRNAQPVAPERTAQDALTPPSVAPPAATGAAGALPAIDEGSAGAPPALGAGAAPAFGAGAAPALGAGAAPVLGAGAAPAFGAGAAPAFAGAHPGLDAAGAPPAIAFPDVATDAGGVPPAVALPETAAPLPPRLAPLDESAASAASAARHGGPETPTIEERLGLTWLTRAGAATFLLGALFFFKYAADNAWVGPLGRVAIGAVTGAALLAAAEVLRGRAQRRFVHALIGLGLAVLIVSVWASAALYELIPIPAAFAADTVLLLLGAALALRHRGEAILILSLVAGFLNPVVLSTGQDRPLVLFSYLLLMTSVVHAVAAKLGFRVAPWLALAGHTALFWGWYDRHFDASAPPDGGDPSALPWLDAPDQALPGPYLPLAARAVPLAFVGLAALQGLLRALWARRANAAPGAAPAPTAASGAASAPDAAPGAAPAPTAASGAAATVPAPAGGVPGAAPADATALAAASLALAHAGAGALLFDAPRALAAAAIALAIAATVALRALGERGWLLAPMGSAFLVFAATFADAPAPHRTALAALVALWTLVYLAGWLRGAGAFGHLDRRTAVACSAGAALFACTAGMLLLEAEPALFAVAIAGAAAVAAWMAARAGLPALLLVAAAASAGAIAAAAPRALAPDDAAAPAAVDAGFLGASSLVMLVFLGAVGASARRPREPGATALAWSGALAASVATLGFVAAALGATPEETPTLRALLTAVAGALDLALGAALLRAGAARAADRVALLLGQALALFAAAVAFGLGGATVTVLWGILAAVAAAIAARTGERAWLVVTSLLFLAALARALGVDRVETEALVTTWFDTRGRDGVMAVPVLLNARAYAFAGVSAALLAAGCLLSRAGVARAETAERAVSPARADLRAAGLTALCAGYALLLATVVIEVRSAITALPPAPPAPLDAAEFAELAVQHRAALEGQQGSLAMATTLVLALAAIALLTAGFAARDAFHRYAGLSLFAVTIAKLVAWDVWHVERIYQIALFTGVGALLVGGGFLYARFGRRLVTLLRAGPRGAAGLFALLAATGLARPSEAQTVAPLPTERHALVRPIDGVDAAGDHRIDVDLDLYRESRAEDLLADVRVAGPDGAEVPYVLREAGAAPSSGRIAATMLDPGVDAAGVAHATWALDAPGTRHCRVELSVLGSSFLREARVDTGADPRSLSEVARGAYVYRIPQGEEAVEHLSVAYPLSRAALVRIRLVPERAPAPGAAADVRITGGTVACEPPAAAEKAALLPLAIVETRRDDDAQATLVTLDAGAHGAPLHAVLLDVATPEFSRRVDVASTTYRAVWPAVGSGRIHRIRPRGEAGPALASTRIPLSPTRKRFLRLTIHDGDSAPLSLSGAQGEVRAREIVFRAVQPGPHRLYIGDALGKRPRYDLGDVLDRVERERPPVAARLGAAQANPGFGAAPVARDLPFTERHRAPIGAALALGLLALAAWAARLLRRGSEPPDDGSLPSRQGAADREPRP</sequence>
<evidence type="ECO:0000256" key="2">
    <source>
        <dbReference type="SAM" id="Phobius"/>
    </source>
</evidence>
<feature type="transmembrane region" description="Helical" evidence="2">
    <location>
        <begin position="442"/>
        <end position="461"/>
    </location>
</feature>
<feature type="transmembrane region" description="Helical" evidence="2">
    <location>
        <begin position="1088"/>
        <end position="1106"/>
    </location>
</feature>
<keyword evidence="2" id="KW-0812">Transmembrane</keyword>
<dbReference type="eggNOG" id="COG5373">
    <property type="taxonomic scope" value="Bacteria"/>
</dbReference>
<dbReference type="OrthoDB" id="207428at2"/>
<evidence type="ECO:0000313" key="4">
    <source>
        <dbReference type="Proteomes" id="UP000014803"/>
    </source>
</evidence>
<feature type="transmembrane region" description="Helical" evidence="2">
    <location>
        <begin position="257"/>
        <end position="277"/>
    </location>
</feature>
<feature type="transmembrane region" description="Helical" evidence="2">
    <location>
        <begin position="776"/>
        <end position="794"/>
    </location>
</feature>
<feature type="transmembrane region" description="Helical" evidence="2">
    <location>
        <begin position="941"/>
        <end position="962"/>
    </location>
</feature>
<feature type="transmembrane region" description="Helical" evidence="2">
    <location>
        <begin position="289"/>
        <end position="309"/>
    </location>
</feature>
<feature type="transmembrane region" description="Helical" evidence="2">
    <location>
        <begin position="6"/>
        <end position="29"/>
    </location>
</feature>
<feature type="transmembrane region" description="Helical" evidence="2">
    <location>
        <begin position="366"/>
        <end position="383"/>
    </location>
</feature>
<protein>
    <recommendedName>
        <fullName evidence="5">DUF2339 domain-containing protein</fullName>
    </recommendedName>
</protein>
<feature type="transmembrane region" description="Helical" evidence="2">
    <location>
        <begin position="629"/>
        <end position="648"/>
    </location>
</feature>
<feature type="transmembrane region" description="Helical" evidence="2">
    <location>
        <begin position="806"/>
        <end position="824"/>
    </location>
</feature>
<feature type="transmembrane region" description="Helical" evidence="2">
    <location>
        <begin position="1031"/>
        <end position="1050"/>
    </location>
</feature>